<dbReference type="GO" id="GO:0003676">
    <property type="term" value="F:nucleic acid binding"/>
    <property type="evidence" value="ECO:0007669"/>
    <property type="project" value="InterPro"/>
</dbReference>
<keyword evidence="2" id="KW-0806">Transcription termination</keyword>
<evidence type="ECO:0000256" key="2">
    <source>
        <dbReference type="ARBA" id="ARBA00022472"/>
    </source>
</evidence>
<proteinExistence type="inferred from homology"/>
<comment type="caution">
    <text evidence="4">The sequence shown here is derived from an EMBL/GenBank/DDBJ whole genome shotgun (WGS) entry which is preliminary data.</text>
</comment>
<keyword evidence="2" id="KW-0804">Transcription</keyword>
<keyword evidence="5" id="KW-1185">Reference proteome</keyword>
<evidence type="ECO:0000256" key="1">
    <source>
        <dbReference type="ARBA" id="ARBA00007692"/>
    </source>
</evidence>
<dbReference type="SMART" id="SM00733">
    <property type="entry name" value="Mterf"/>
    <property type="match status" value="9"/>
</dbReference>
<dbReference type="GO" id="GO:0006353">
    <property type="term" value="P:DNA-templated transcription termination"/>
    <property type="evidence" value="ECO:0007669"/>
    <property type="project" value="UniProtKB-KW"/>
</dbReference>
<organism evidence="4 5">
    <name type="scientific">Carnegiea gigantea</name>
    <dbReference type="NCBI Taxonomy" id="171969"/>
    <lineage>
        <taxon>Eukaryota</taxon>
        <taxon>Viridiplantae</taxon>
        <taxon>Streptophyta</taxon>
        <taxon>Embryophyta</taxon>
        <taxon>Tracheophyta</taxon>
        <taxon>Spermatophyta</taxon>
        <taxon>Magnoliopsida</taxon>
        <taxon>eudicotyledons</taxon>
        <taxon>Gunneridae</taxon>
        <taxon>Pentapetalae</taxon>
        <taxon>Caryophyllales</taxon>
        <taxon>Cactineae</taxon>
        <taxon>Cactaceae</taxon>
        <taxon>Cactoideae</taxon>
        <taxon>Echinocereeae</taxon>
        <taxon>Carnegiea</taxon>
    </lineage>
</organism>
<gene>
    <name evidence="4" type="ORF">Cgig2_004086</name>
</gene>
<dbReference type="Proteomes" id="UP001153076">
    <property type="component" value="Unassembled WGS sequence"/>
</dbReference>
<dbReference type="FunFam" id="1.25.70.10:FF:000001">
    <property type="entry name" value="Mitochondrial transcription termination factor-like"/>
    <property type="match status" value="1"/>
</dbReference>
<dbReference type="InterPro" id="IPR038538">
    <property type="entry name" value="MTERF_sf"/>
</dbReference>
<sequence>MLIIGGNGLQQIFSNSSFRCVSGYKTSAINTGSSDFAVDYLVNSLGFSKEKVVVTASKVSPLKSPENPNSVVNLLKASRFNETQIQKVIFSGSTILSFDAGKTLKPKLKAFQDLGLYGSDLADVVSVHPHIFLRALDRHILPTLELLKSVYEDNCVLLQVLKKSSWMLGSSVPKTVPSNIALLKSYGLSMDQIKGDRMLKLGRNSVQHIFFNSRGRWVFGYTTSATINAGSSDFTVDYLVNSLGFSKEEAIVASSKVSPLKSPENPNSVVNLLKTNGFNETQIKKVVFSVPRILSSDVDKTLKPKLKAFQDLGLYGSDLADILTVHPHVLLRALNRHILPTFELLESTFEDKYILLEALKKCPRMLGPTVPRALPLNIDLLKSYGLSMDQIKRMLLRESRYFAADPKWFQAVVKRVEVKLRIPRDSSMFLHGVFSLCGMSEECLESKFKVFRSFGWNESDIQMLARRNPRTLALSESKLRSSLNFFMNDLGHQPSEIVSHVCLLTVSLERRAIPRNAVLEVLKEKKLIRPNYRISSCLRMTEQQFVDKFVLPFKDEVLVLYTDYIRRAGSALETAK</sequence>
<accession>A0A9Q1KUF2</accession>
<comment type="similarity">
    <text evidence="1">Belongs to the mTERF family.</text>
</comment>
<keyword evidence="3" id="KW-0809">Transit peptide</keyword>
<dbReference type="AlphaFoldDB" id="A0A9Q1KUF2"/>
<evidence type="ECO:0000313" key="5">
    <source>
        <dbReference type="Proteomes" id="UP001153076"/>
    </source>
</evidence>
<dbReference type="OrthoDB" id="637682at2759"/>
<evidence type="ECO:0000313" key="4">
    <source>
        <dbReference type="EMBL" id="KAJ8449031.1"/>
    </source>
</evidence>
<keyword evidence="2" id="KW-0805">Transcription regulation</keyword>
<dbReference type="InterPro" id="IPR003690">
    <property type="entry name" value="MTERF"/>
</dbReference>
<dbReference type="Gene3D" id="1.25.70.10">
    <property type="entry name" value="Transcription termination factor 3, mitochondrial"/>
    <property type="match status" value="2"/>
</dbReference>
<dbReference type="PANTHER" id="PTHR13068">
    <property type="entry name" value="CGI-12 PROTEIN-RELATED"/>
    <property type="match status" value="1"/>
</dbReference>
<dbReference type="EMBL" id="JAKOGI010000025">
    <property type="protein sequence ID" value="KAJ8449031.1"/>
    <property type="molecule type" value="Genomic_DNA"/>
</dbReference>
<name>A0A9Q1KUF2_9CARY</name>
<reference evidence="4" key="1">
    <citation type="submission" date="2022-04" db="EMBL/GenBank/DDBJ databases">
        <title>Carnegiea gigantea Genome sequencing and assembly v2.</title>
        <authorList>
            <person name="Copetti D."/>
            <person name="Sanderson M.J."/>
            <person name="Burquez A."/>
            <person name="Wojciechowski M.F."/>
        </authorList>
    </citation>
    <scope>NUCLEOTIDE SEQUENCE</scope>
    <source>
        <strain evidence="4">SGP5-SGP5p</strain>
        <tissue evidence="4">Aerial part</tissue>
    </source>
</reference>
<protein>
    <submittedName>
        <fullName evidence="4">Uncharacterized protein</fullName>
    </submittedName>
</protein>
<evidence type="ECO:0000256" key="3">
    <source>
        <dbReference type="ARBA" id="ARBA00022946"/>
    </source>
</evidence>
<dbReference type="PANTHER" id="PTHR13068:SF231">
    <property type="entry name" value="TRANSCRIPTION TERMINATION FACTOR MTERF2, CHLOROPLASTIC-LIKE"/>
    <property type="match status" value="1"/>
</dbReference>
<dbReference type="Pfam" id="PF02536">
    <property type="entry name" value="mTERF"/>
    <property type="match status" value="2"/>
</dbReference>